<dbReference type="Proteomes" id="UP000183945">
    <property type="component" value="Unassembled WGS sequence"/>
</dbReference>
<name>A0A1M5KDA9_SALEC</name>
<reference evidence="2" key="1">
    <citation type="submission" date="2016-11" db="EMBL/GenBank/DDBJ databases">
        <authorList>
            <person name="Varghese N."/>
            <person name="Submissions S."/>
        </authorList>
    </citation>
    <scope>NUCLEOTIDE SEQUENCE [LARGE SCALE GENOMIC DNA]</scope>
    <source>
        <strain evidence="2">DSM 24579</strain>
    </source>
</reference>
<proteinExistence type="predicted"/>
<dbReference type="EMBL" id="FQVT01000014">
    <property type="protein sequence ID" value="SHG50620.1"/>
    <property type="molecule type" value="Genomic_DNA"/>
</dbReference>
<dbReference type="RefSeq" id="WP_072881071.1">
    <property type="nucleotide sequence ID" value="NZ_FQVT01000014.1"/>
</dbReference>
<dbReference type="AlphaFoldDB" id="A0A1M5KDA9"/>
<accession>A0A1M5KDA9</accession>
<gene>
    <name evidence="1" type="ORF">SAMN05444483_11427</name>
</gene>
<evidence type="ECO:0000313" key="1">
    <source>
        <dbReference type="EMBL" id="SHG50620.1"/>
    </source>
</evidence>
<sequence>MVAYYAHSHGSGHLNTAKLFCENIYGDSIIITSKETDAENIPIIKINDEDTTVEEYKPALQNLPFYAHYLPKGNNKITLRTKQILDIIVEHNINLAFIDVSVETAIVFRISSIPYAYHLLPGNRSDLPHQIAFQAAEFLYVFLPSEMTMAVPQELKTKTFFLGFHSKYKYTGNYCLVEEKPTLKDKKILILTGTGGTKINRHLIDEIVKKVPDCRITIAGEINGNVENSSSVEFLGFVKNIEVHLKANDIILSSCGLNLTSEILAVKNKFIAVPEDRPYNEQEELCKALVANNLGVRFDEGNIVNCFTHFLELEPPKNLEKWFFKKSNVANFIEKIKSYEN</sequence>
<organism evidence="1 2">
    <name type="scientific">Salegentibacter echinorum</name>
    <dbReference type="NCBI Taxonomy" id="1073325"/>
    <lineage>
        <taxon>Bacteria</taxon>
        <taxon>Pseudomonadati</taxon>
        <taxon>Bacteroidota</taxon>
        <taxon>Flavobacteriia</taxon>
        <taxon>Flavobacteriales</taxon>
        <taxon>Flavobacteriaceae</taxon>
        <taxon>Salegentibacter</taxon>
    </lineage>
</organism>
<evidence type="ECO:0008006" key="3">
    <source>
        <dbReference type="Google" id="ProtNLM"/>
    </source>
</evidence>
<keyword evidence="2" id="KW-1185">Reference proteome</keyword>
<dbReference type="OrthoDB" id="9809594at2"/>
<dbReference type="Gene3D" id="3.40.50.2000">
    <property type="entry name" value="Glycogen Phosphorylase B"/>
    <property type="match status" value="1"/>
</dbReference>
<dbReference type="STRING" id="1073325.SAMN05444483_11427"/>
<evidence type="ECO:0000313" key="2">
    <source>
        <dbReference type="Proteomes" id="UP000183945"/>
    </source>
</evidence>
<dbReference type="SUPFAM" id="SSF53756">
    <property type="entry name" value="UDP-Glycosyltransferase/glycogen phosphorylase"/>
    <property type="match status" value="1"/>
</dbReference>
<protein>
    <recommendedName>
        <fullName evidence="3">Glycosyl transferase family 28 C-terminal domain-containing protein</fullName>
    </recommendedName>
</protein>